<dbReference type="InterPro" id="IPR000292">
    <property type="entry name" value="For/NO2_transpt"/>
</dbReference>
<dbReference type="Gene3D" id="1.20.1080.10">
    <property type="entry name" value="Glycerol uptake facilitator protein"/>
    <property type="match status" value="1"/>
</dbReference>
<evidence type="ECO:0000256" key="3">
    <source>
        <dbReference type="ARBA" id="ARBA00022989"/>
    </source>
</evidence>
<keyword evidence="8" id="KW-1185">Reference proteome</keyword>
<feature type="transmembrane region" description="Helical" evidence="6">
    <location>
        <begin position="91"/>
        <end position="114"/>
    </location>
</feature>
<gene>
    <name evidence="7" type="ORF">ACFO5Q_02995</name>
</gene>
<keyword evidence="3 6" id="KW-1133">Transmembrane helix</keyword>
<dbReference type="RefSeq" id="WP_082719874.1">
    <property type="nucleotide sequence ID" value="NZ_JBHSCR010000001.1"/>
</dbReference>
<protein>
    <submittedName>
        <fullName evidence="7">Formate/nitrite transporter family protein</fullName>
    </submittedName>
</protein>
<dbReference type="InterPro" id="IPR023271">
    <property type="entry name" value="Aquaporin-like"/>
</dbReference>
<dbReference type="PANTHER" id="PTHR30520:SF6">
    <property type="entry name" value="FORMATE_NITRATE FAMILY TRANSPORTER (EUROFUNG)"/>
    <property type="match status" value="1"/>
</dbReference>
<evidence type="ECO:0000256" key="2">
    <source>
        <dbReference type="ARBA" id="ARBA00022692"/>
    </source>
</evidence>
<evidence type="ECO:0000256" key="4">
    <source>
        <dbReference type="ARBA" id="ARBA00023136"/>
    </source>
</evidence>
<keyword evidence="4 6" id="KW-0472">Membrane</keyword>
<accession>A0ABV8U7S8</accession>
<feature type="transmembrane region" description="Helical" evidence="6">
    <location>
        <begin position="253"/>
        <end position="277"/>
    </location>
</feature>
<dbReference type="EMBL" id="JBHSCR010000001">
    <property type="protein sequence ID" value="MFC4346811.1"/>
    <property type="molecule type" value="Genomic_DNA"/>
</dbReference>
<dbReference type="PANTHER" id="PTHR30520">
    <property type="entry name" value="FORMATE TRANSPORTER-RELATED"/>
    <property type="match status" value="1"/>
</dbReference>
<feature type="transmembrane region" description="Helical" evidence="6">
    <location>
        <begin position="213"/>
        <end position="241"/>
    </location>
</feature>
<reference evidence="8" key="1">
    <citation type="journal article" date="2019" name="Int. J. Syst. Evol. Microbiol.">
        <title>The Global Catalogue of Microorganisms (GCM) 10K type strain sequencing project: providing services to taxonomists for standard genome sequencing and annotation.</title>
        <authorList>
            <consortium name="The Broad Institute Genomics Platform"/>
            <consortium name="The Broad Institute Genome Sequencing Center for Infectious Disease"/>
            <person name="Wu L."/>
            <person name="Ma J."/>
        </authorList>
    </citation>
    <scope>NUCLEOTIDE SEQUENCE [LARGE SCALE GENOMIC DNA]</scope>
    <source>
        <strain evidence="8">CGMCC 1.15304</strain>
    </source>
</reference>
<sequence length="286" mass="30697">MADTLLRPGKAAPHFGAGPDVPLGDCVLPAQMGQDAAADAFKKTGFGTAPLFLRSFLCTPFLGFAVALTAHLTDQGMPSGSAGLFFPVGYIMLWVLGFEMVTGSFSIMAIGVCARTVRLWALVRNWILTYMGNLAGGVFFAFLLWFSLTKGGNQEASGLLSVIAHIAEKKIAYRHFGASGWCAAVGMGILCNWLVSLAPILSKGARSAAGKIILIWLPLATFFSVGFEHAVVNMFVFPVALLCGAEVNFHDWWFWNQIPVTTGNIIGAVIFNGILWYKSHEKAAKG</sequence>
<feature type="transmembrane region" description="Helical" evidence="6">
    <location>
        <begin position="51"/>
        <end position="71"/>
    </location>
</feature>
<organism evidence="7 8">
    <name type="scientific">Kordiimonas lipolytica</name>
    <dbReference type="NCBI Taxonomy" id="1662421"/>
    <lineage>
        <taxon>Bacteria</taxon>
        <taxon>Pseudomonadati</taxon>
        <taxon>Pseudomonadota</taxon>
        <taxon>Alphaproteobacteria</taxon>
        <taxon>Kordiimonadales</taxon>
        <taxon>Kordiimonadaceae</taxon>
        <taxon>Kordiimonas</taxon>
    </lineage>
</organism>
<keyword evidence="2 6" id="KW-0812">Transmembrane</keyword>
<evidence type="ECO:0000313" key="7">
    <source>
        <dbReference type="EMBL" id="MFC4346811.1"/>
    </source>
</evidence>
<comment type="similarity">
    <text evidence="5">Belongs to the FNT transporter (TC 1.A.16) family.</text>
</comment>
<name>A0ABV8U7S8_9PROT</name>
<feature type="transmembrane region" description="Helical" evidence="6">
    <location>
        <begin position="178"/>
        <end position="201"/>
    </location>
</feature>
<proteinExistence type="inferred from homology"/>
<feature type="transmembrane region" description="Helical" evidence="6">
    <location>
        <begin position="126"/>
        <end position="148"/>
    </location>
</feature>
<dbReference type="Pfam" id="PF01226">
    <property type="entry name" value="Form_Nir_trans"/>
    <property type="match status" value="1"/>
</dbReference>
<evidence type="ECO:0000256" key="6">
    <source>
        <dbReference type="SAM" id="Phobius"/>
    </source>
</evidence>
<evidence type="ECO:0000256" key="5">
    <source>
        <dbReference type="ARBA" id="ARBA00049660"/>
    </source>
</evidence>
<comment type="caution">
    <text evidence="7">The sequence shown here is derived from an EMBL/GenBank/DDBJ whole genome shotgun (WGS) entry which is preliminary data.</text>
</comment>
<evidence type="ECO:0000313" key="8">
    <source>
        <dbReference type="Proteomes" id="UP001595776"/>
    </source>
</evidence>
<comment type="subcellular location">
    <subcellularLocation>
        <location evidence="1">Membrane</location>
        <topology evidence="1">Multi-pass membrane protein</topology>
    </subcellularLocation>
</comment>
<evidence type="ECO:0000256" key="1">
    <source>
        <dbReference type="ARBA" id="ARBA00004141"/>
    </source>
</evidence>
<dbReference type="Proteomes" id="UP001595776">
    <property type="component" value="Unassembled WGS sequence"/>
</dbReference>